<name>A0AA86U7Q7_9EUKA</name>
<gene>
    <name evidence="1" type="ORF">HINF_LOCUS33945</name>
    <name evidence="2" type="ORF">HINF_LOCUS76508</name>
</gene>
<dbReference type="AlphaFoldDB" id="A0AA86U7Q7"/>
<sequence length="960" mass="104640">MVTRQLSSKISLNSKSSILVCTTSISDLNGSYQNSSAMTFQGVSGNEIYLSTISKIRKHLLSRIGVISFLRPTVMVKALISKMVTRQLSSQISLNSKSSILVCTTSISDLNGSYQNSSAMTFQGVSGNEIYLSTISKIRKHLLSRIGVISFLRPTVMVKALISKMVTRQLSSQISLNSKSSILVCTTSISDLNGSYQNSSLVTFQGVSGNEIYLSTISKIRKHLLSRIGVISFLRPTVMVKALISKMVTRQLSSQISLNSKSSILVCTTSISDLNGSYQNSSVVTFQGVSGNEIYLSTISKIRKHLLSRIGVISFLRPTVMVKALISKMVTRQLSSQISLNSKSSILVCTTSISDLSRSRQNSSAMTFQGVSGNEIYLSTISKIRKHLLSRIGVISFLRPTVMVKAIISKILTNHQSTQISCNNKSSILVCTTSISDLNGSYQNSSVVTFQGVSGNEIYLSTISKIRKHLLSRIGVISFLRPTVMVKALISKMVTRQLSSQISLNSKSSILVCTTSISDLNGSYQNSSAMTFQGVSGNEIYLSTISKIRKHLLSRIGVISFLRPTVMVKAIISKILTNHQSTQISCNNKSSILVCTTSISDLNGSYQNSSVVTFQGVSGNEIYLSTISKIRKHLLSRIGVISFLRPTVMVKALISKMVTRQLSSQISLNSKSSILVCTTSISDLNGSYQNSSLVTFQGVSGNEIYLSTISKIRKHLLSRIGVISFLRPTVMVKALISKMVTRQLSSQISLNSKSSILVCTTSISDLNGSYQNSSAMTFQGVSGNEISISTISKIRKHLLSRIGVISFLRPTVMVKALISKMVTRQLSSQISLNSKSSILVCTTSISDLNGSYQNSSLVTFQGVSGNEIYLSTISKIRKHLLSRIGVISFLRPTVMVKALISKMVTRQLSSQISLNSKSSILVCTTSISELNQTQLQQQALVHAVCALLSLFELYSFLVEW</sequence>
<proteinExistence type="predicted"/>
<dbReference type="EMBL" id="CATOUU010000761">
    <property type="protein sequence ID" value="CAI9946300.1"/>
    <property type="molecule type" value="Genomic_DNA"/>
</dbReference>
<dbReference type="EMBL" id="CAXDID020000713">
    <property type="protein sequence ID" value="CAL6111636.1"/>
    <property type="molecule type" value="Genomic_DNA"/>
</dbReference>
<comment type="caution">
    <text evidence="1">The sequence shown here is derived from an EMBL/GenBank/DDBJ whole genome shotgun (WGS) entry which is preliminary data.</text>
</comment>
<reference evidence="1" key="1">
    <citation type="submission" date="2023-06" db="EMBL/GenBank/DDBJ databases">
        <authorList>
            <person name="Kurt Z."/>
        </authorList>
    </citation>
    <scope>NUCLEOTIDE SEQUENCE</scope>
</reference>
<protein>
    <submittedName>
        <fullName evidence="1">Uncharacterized protein</fullName>
    </submittedName>
</protein>
<keyword evidence="3" id="KW-1185">Reference proteome</keyword>
<organism evidence="1">
    <name type="scientific">Hexamita inflata</name>
    <dbReference type="NCBI Taxonomy" id="28002"/>
    <lineage>
        <taxon>Eukaryota</taxon>
        <taxon>Metamonada</taxon>
        <taxon>Diplomonadida</taxon>
        <taxon>Hexamitidae</taxon>
        <taxon>Hexamitinae</taxon>
        <taxon>Hexamita</taxon>
    </lineage>
</organism>
<accession>A0AA86U7Q7</accession>
<reference evidence="2 3" key="2">
    <citation type="submission" date="2024-07" db="EMBL/GenBank/DDBJ databases">
        <authorList>
            <person name="Akdeniz Z."/>
        </authorList>
    </citation>
    <scope>NUCLEOTIDE SEQUENCE [LARGE SCALE GENOMIC DNA]</scope>
</reference>
<evidence type="ECO:0000313" key="3">
    <source>
        <dbReference type="Proteomes" id="UP001642409"/>
    </source>
</evidence>
<evidence type="ECO:0000313" key="1">
    <source>
        <dbReference type="EMBL" id="CAI9946300.1"/>
    </source>
</evidence>
<evidence type="ECO:0000313" key="2">
    <source>
        <dbReference type="EMBL" id="CAL6111636.1"/>
    </source>
</evidence>
<dbReference type="Proteomes" id="UP001642409">
    <property type="component" value="Unassembled WGS sequence"/>
</dbReference>